<dbReference type="EC" id="3.1.1.-" evidence="4"/>
<evidence type="ECO:0000256" key="3">
    <source>
        <dbReference type="PIRSR" id="PIRSR600997-1"/>
    </source>
</evidence>
<reference evidence="6 7" key="1">
    <citation type="submission" date="2020-08" db="EMBL/GenBank/DDBJ databases">
        <title>Genomic Encyclopedia of Type Strains, Phase IV (KMG-IV): sequencing the most valuable type-strain genomes for metagenomic binning, comparative biology and taxonomic classification.</title>
        <authorList>
            <person name="Goeker M."/>
        </authorList>
    </citation>
    <scope>NUCLEOTIDE SEQUENCE [LARGE SCALE GENOMIC DNA]</scope>
    <source>
        <strain evidence="6 7">DSM 100044</strain>
    </source>
</reference>
<evidence type="ECO:0000256" key="4">
    <source>
        <dbReference type="RuleBase" id="RU361235"/>
    </source>
</evidence>
<keyword evidence="4" id="KW-0732">Signal</keyword>
<dbReference type="RefSeq" id="WP_184059679.1">
    <property type="nucleotide sequence ID" value="NZ_JACIJK010000010.1"/>
</dbReference>
<keyword evidence="7" id="KW-1185">Reference proteome</keyword>
<evidence type="ECO:0000259" key="5">
    <source>
        <dbReference type="Pfam" id="PF00135"/>
    </source>
</evidence>
<feature type="active site" description="Charge relay system" evidence="3">
    <location>
        <position position="419"/>
    </location>
</feature>
<dbReference type="GO" id="GO:0004104">
    <property type="term" value="F:cholinesterase activity"/>
    <property type="evidence" value="ECO:0007669"/>
    <property type="project" value="InterPro"/>
</dbReference>
<dbReference type="Gene3D" id="3.40.50.1820">
    <property type="entry name" value="alpha/beta hydrolase"/>
    <property type="match status" value="1"/>
</dbReference>
<feature type="signal peptide" evidence="4">
    <location>
        <begin position="1"/>
        <end position="23"/>
    </location>
</feature>
<evidence type="ECO:0000313" key="6">
    <source>
        <dbReference type="EMBL" id="MBB5716427.1"/>
    </source>
</evidence>
<sequence>MKAVRARRAACCLFLATTVPVEAAPRAVTRSGLVEGVQEGGVAVFRGIPYVRPPVGPDRWRAPVPAPRWTGVRPATRFGHSCWQAVSPKGFGPWTHEYVVAGDISEDCLFLNVWTPVKRAGPRPVLVWIHGGGFNSGSGAIPIYDGAALAARGAVVVTINYRVGVFGFLSHPELTGEAGGNPPANFGLMDIVAALRWVKANIASFGGDPGAVTIAGQSAGAMAVHELVASPAAKGLFHRAIGESGLPRALTPLDQAEAQGVAFAKEKGAASLAALRAMPAEALQPSQGANAVRFVPVADGRLLPAGPWRAASDVPMLVGLNADEGSALGEDYGSADPAKLSDLLRTSFGPLAGRAAALYPSSTESERAVANEQVRRDRGLGAIDIWAGRRAATARSPVYAYLFTHVLPGPDASRWKAFHSSEIPYVFGTLAASPERPVTTADSNLSAVVSSYWLNFITRGDPNGAGLPEWPALTQAAPRALFIDNVPQAKPLLRPETLALLREYAARGGEPSAF</sequence>
<protein>
    <recommendedName>
        <fullName evidence="4">Carboxylic ester hydrolase</fullName>
        <ecNumber evidence="4">3.1.1.-</ecNumber>
    </recommendedName>
</protein>
<dbReference type="InterPro" id="IPR019826">
    <property type="entry name" value="Carboxylesterase_B_AS"/>
</dbReference>
<dbReference type="InterPro" id="IPR029058">
    <property type="entry name" value="AB_hydrolase_fold"/>
</dbReference>
<feature type="domain" description="Carboxylesterase type B" evidence="5">
    <location>
        <begin position="27"/>
        <end position="490"/>
    </location>
</feature>
<dbReference type="PANTHER" id="PTHR11559">
    <property type="entry name" value="CARBOXYLESTERASE"/>
    <property type="match status" value="1"/>
</dbReference>
<dbReference type="EMBL" id="JACIJK010000010">
    <property type="protein sequence ID" value="MBB5716427.1"/>
    <property type="molecule type" value="Genomic_DNA"/>
</dbReference>
<dbReference type="SUPFAM" id="SSF53474">
    <property type="entry name" value="alpha/beta-Hydrolases"/>
    <property type="match status" value="1"/>
</dbReference>
<name>A0A7W9BFV4_9SPHN</name>
<dbReference type="AlphaFoldDB" id="A0A7W9BFV4"/>
<organism evidence="6 7">
    <name type="scientific">Sphingomonas aerophila</name>
    <dbReference type="NCBI Taxonomy" id="1344948"/>
    <lineage>
        <taxon>Bacteria</taxon>
        <taxon>Pseudomonadati</taxon>
        <taxon>Pseudomonadota</taxon>
        <taxon>Alphaproteobacteria</taxon>
        <taxon>Sphingomonadales</taxon>
        <taxon>Sphingomonadaceae</taxon>
        <taxon>Sphingomonas</taxon>
    </lineage>
</organism>
<dbReference type="InterPro" id="IPR000997">
    <property type="entry name" value="Cholinesterase"/>
</dbReference>
<evidence type="ECO:0000256" key="1">
    <source>
        <dbReference type="ARBA" id="ARBA00005964"/>
    </source>
</evidence>
<evidence type="ECO:0000256" key="2">
    <source>
        <dbReference type="ARBA" id="ARBA00022801"/>
    </source>
</evidence>
<dbReference type="Pfam" id="PF00135">
    <property type="entry name" value="COesterase"/>
    <property type="match status" value="1"/>
</dbReference>
<feature type="active site" description="Charge relay system" evidence="3">
    <location>
        <position position="324"/>
    </location>
</feature>
<comment type="caution">
    <text evidence="6">The sequence shown here is derived from an EMBL/GenBank/DDBJ whole genome shotgun (WGS) entry which is preliminary data.</text>
</comment>
<comment type="similarity">
    <text evidence="1 4">Belongs to the type-B carboxylesterase/lipase family.</text>
</comment>
<dbReference type="Proteomes" id="UP000546200">
    <property type="component" value="Unassembled WGS sequence"/>
</dbReference>
<dbReference type="PROSITE" id="PS00941">
    <property type="entry name" value="CARBOXYLESTERASE_B_2"/>
    <property type="match status" value="1"/>
</dbReference>
<feature type="chain" id="PRO_5031611615" description="Carboxylic ester hydrolase" evidence="4">
    <location>
        <begin position="24"/>
        <end position="514"/>
    </location>
</feature>
<feature type="active site" description="Acyl-ester intermediate" evidence="3">
    <location>
        <position position="218"/>
    </location>
</feature>
<keyword evidence="2 4" id="KW-0378">Hydrolase</keyword>
<accession>A0A7W9BFV4</accession>
<dbReference type="InterPro" id="IPR050309">
    <property type="entry name" value="Type-B_Carboxylest/Lipase"/>
</dbReference>
<proteinExistence type="inferred from homology"/>
<gene>
    <name evidence="6" type="ORF">FHS94_003290</name>
</gene>
<dbReference type="InterPro" id="IPR002018">
    <property type="entry name" value="CarbesteraseB"/>
</dbReference>
<dbReference type="PRINTS" id="PR00878">
    <property type="entry name" value="CHOLNESTRASE"/>
</dbReference>
<evidence type="ECO:0000313" key="7">
    <source>
        <dbReference type="Proteomes" id="UP000546200"/>
    </source>
</evidence>
<dbReference type="InterPro" id="IPR019819">
    <property type="entry name" value="Carboxylesterase_B_CS"/>
</dbReference>
<dbReference type="PROSITE" id="PS00122">
    <property type="entry name" value="CARBOXYLESTERASE_B_1"/>
    <property type="match status" value="1"/>
</dbReference>